<dbReference type="GO" id="GO:0016709">
    <property type="term" value="F:oxidoreductase activity, acting on paired donors, with incorporation or reduction of molecular oxygen, NAD(P)H as one donor, and incorporation of one atom of oxygen"/>
    <property type="evidence" value="ECO:0007669"/>
    <property type="project" value="UniProtKB-ARBA"/>
</dbReference>
<proteinExistence type="predicted"/>
<dbReference type="Gene3D" id="3.30.70.2450">
    <property type="match status" value="1"/>
</dbReference>
<keyword evidence="3" id="KW-0274">FAD</keyword>
<comment type="cofactor">
    <cofactor evidence="1">
        <name>FAD</name>
        <dbReference type="ChEBI" id="CHEBI:57692"/>
    </cofactor>
</comment>
<dbReference type="OrthoDB" id="5482506at2"/>
<dbReference type="Pfam" id="PF21274">
    <property type="entry name" value="Rng_hyd_C"/>
    <property type="match status" value="1"/>
</dbReference>
<dbReference type="SUPFAM" id="SSF51905">
    <property type="entry name" value="FAD/NAD(P)-binding domain"/>
    <property type="match status" value="1"/>
</dbReference>
<evidence type="ECO:0000313" key="6">
    <source>
        <dbReference type="Proteomes" id="UP000075260"/>
    </source>
</evidence>
<organism evidence="5 6">
    <name type="scientific">Sorangium cellulosum</name>
    <name type="common">Polyangium cellulosum</name>
    <dbReference type="NCBI Taxonomy" id="56"/>
    <lineage>
        <taxon>Bacteria</taxon>
        <taxon>Pseudomonadati</taxon>
        <taxon>Myxococcota</taxon>
        <taxon>Polyangia</taxon>
        <taxon>Polyangiales</taxon>
        <taxon>Polyangiaceae</taxon>
        <taxon>Sorangium</taxon>
    </lineage>
</organism>
<dbReference type="EMBL" id="JEMA01000571">
    <property type="protein sequence ID" value="KYF68440.1"/>
    <property type="molecule type" value="Genomic_DNA"/>
</dbReference>
<keyword evidence="2" id="KW-0285">Flavoprotein</keyword>
<evidence type="ECO:0000256" key="3">
    <source>
        <dbReference type="ARBA" id="ARBA00022827"/>
    </source>
</evidence>
<reference evidence="5 6" key="1">
    <citation type="submission" date="2014-02" db="EMBL/GenBank/DDBJ databases">
        <title>The small core and large imbalanced accessory genome model reveals a collaborative survival strategy of Sorangium cellulosum strains in nature.</title>
        <authorList>
            <person name="Han K."/>
            <person name="Peng R."/>
            <person name="Blom J."/>
            <person name="Li Y.-Z."/>
        </authorList>
    </citation>
    <scope>NUCLEOTIDE SEQUENCE [LARGE SCALE GENOMIC DNA]</scope>
    <source>
        <strain evidence="5 6">So0008-312</strain>
    </source>
</reference>
<evidence type="ECO:0000259" key="4">
    <source>
        <dbReference type="Pfam" id="PF01494"/>
    </source>
</evidence>
<protein>
    <submittedName>
        <fullName evidence="5">FAD-binding monooxygenase</fullName>
    </submittedName>
</protein>
<dbReference type="GO" id="GO:0071949">
    <property type="term" value="F:FAD binding"/>
    <property type="evidence" value="ECO:0007669"/>
    <property type="project" value="InterPro"/>
</dbReference>
<dbReference type="PANTHER" id="PTHR43004:SF19">
    <property type="entry name" value="BINDING MONOOXYGENASE, PUTATIVE (JCVI)-RELATED"/>
    <property type="match status" value="1"/>
</dbReference>
<evidence type="ECO:0000313" key="5">
    <source>
        <dbReference type="EMBL" id="KYF68440.1"/>
    </source>
</evidence>
<evidence type="ECO:0000256" key="2">
    <source>
        <dbReference type="ARBA" id="ARBA00022630"/>
    </source>
</evidence>
<sequence length="478" mass="51468">MTHDAVIAGAGPVGLFLSIELATAGVKPLVLERLVEPDRTIKAAGVGAVAAEALERRGLARALDEERRAAMALMAPALKARFGPGPRRRPGGHFSGMFLIDQSLQRDPERHMRPVPQQALEKILTARATELGIEIRRGITVEGFERDDDGVTVQTSAGPLSAKYLVGCDGGRSRVRKLAGFEFPGTDPTITGYQAVVELDTPEKLATGWHRTPRGLVASGPMPGRVFTAEFNGPPPNRDAPITQAEVEAAIQRVSGTDVKILSMTMATRWTDNARQATTYRMGRVFLAGDAAHVHSPFGGQGLNLGLVDAANLGWKLAAAVKGREHLLDSYTAERHPVAARVLENTRAQVALMRPDPLTSALRTIVSDLMKLPEGNRYFGEMITGVGVRYDLGDDDPLVGTLAKDQLLTLTDGSEARLYTLMERGGGLFISPSEQSLPHNVHHARTKDGASMLVRPDGCIAWTDASSKSLDDALARWF</sequence>
<dbReference type="InterPro" id="IPR050641">
    <property type="entry name" value="RIFMO-like"/>
</dbReference>
<dbReference type="Proteomes" id="UP000075260">
    <property type="component" value="Unassembled WGS sequence"/>
</dbReference>
<keyword evidence="5" id="KW-0560">Oxidoreductase</keyword>
<dbReference type="PRINTS" id="PR00420">
    <property type="entry name" value="RNGMNOXGNASE"/>
</dbReference>
<feature type="domain" description="FAD-binding" evidence="4">
    <location>
        <begin position="4"/>
        <end position="346"/>
    </location>
</feature>
<dbReference type="Gene3D" id="3.40.30.120">
    <property type="match status" value="1"/>
</dbReference>
<gene>
    <name evidence="5" type="ORF">BE15_10605</name>
</gene>
<dbReference type="Gene3D" id="3.50.50.60">
    <property type="entry name" value="FAD/NAD(P)-binding domain"/>
    <property type="match status" value="1"/>
</dbReference>
<evidence type="ECO:0000256" key="1">
    <source>
        <dbReference type="ARBA" id="ARBA00001974"/>
    </source>
</evidence>
<name>A0A150QKG2_SORCE</name>
<accession>A0A150QKG2</accession>
<dbReference type="InterPro" id="IPR036188">
    <property type="entry name" value="FAD/NAD-bd_sf"/>
</dbReference>
<dbReference type="Pfam" id="PF01494">
    <property type="entry name" value="FAD_binding_3"/>
    <property type="match status" value="1"/>
</dbReference>
<dbReference type="InterPro" id="IPR002938">
    <property type="entry name" value="FAD-bd"/>
</dbReference>
<dbReference type="RefSeq" id="WP_061609098.1">
    <property type="nucleotide sequence ID" value="NZ_JEMA01000571.1"/>
</dbReference>
<dbReference type="AlphaFoldDB" id="A0A150QKG2"/>
<comment type="caution">
    <text evidence="5">The sequence shown here is derived from an EMBL/GenBank/DDBJ whole genome shotgun (WGS) entry which is preliminary data.</text>
</comment>
<keyword evidence="5" id="KW-0503">Monooxygenase</keyword>
<dbReference type="PANTHER" id="PTHR43004">
    <property type="entry name" value="TRK SYSTEM POTASSIUM UPTAKE PROTEIN"/>
    <property type="match status" value="1"/>
</dbReference>